<name>A0A5D4JKY4_9ACTN</name>
<keyword evidence="9" id="KW-1185">Reference proteome</keyword>
<keyword evidence="5 7" id="KW-1133">Transmembrane helix</keyword>
<evidence type="ECO:0000256" key="1">
    <source>
        <dbReference type="ARBA" id="ARBA00004141"/>
    </source>
</evidence>
<feature type="transmembrane region" description="Helical" evidence="7">
    <location>
        <begin position="372"/>
        <end position="390"/>
    </location>
</feature>
<keyword evidence="2" id="KW-0328">Glycosyltransferase</keyword>
<dbReference type="PANTHER" id="PTHR43867:SF2">
    <property type="entry name" value="CELLULOSE SYNTHASE CATALYTIC SUBUNIT A [UDP-FORMING]"/>
    <property type="match status" value="1"/>
</dbReference>
<dbReference type="InterPro" id="IPR050321">
    <property type="entry name" value="Glycosyltr_2/OpgH_subfam"/>
</dbReference>
<gene>
    <name evidence="8" type="ORF">FY004_09095</name>
</gene>
<reference evidence="8 9" key="1">
    <citation type="submission" date="2019-08" db="EMBL/GenBank/DDBJ databases">
        <title>Draft genome for granaticin producer strain Streptomyces parvus C05.</title>
        <authorList>
            <person name="Gonzalez-Pimentel J.L."/>
        </authorList>
    </citation>
    <scope>NUCLEOTIDE SEQUENCE [LARGE SCALE GENOMIC DNA]</scope>
    <source>
        <strain evidence="8 9">C05</strain>
    </source>
</reference>
<sequence>MGESPSAVVTAAMTLFLVLAVLSVSYVLALVVPFVRGRPRPPGDASRFDWHILVPCLNEAAVIGETVTRLREAFPLAHLWIVDDASDDDTAAIVTRFQRDDPLLHLVSRRPPQARSGKGDALNAAYRALAARIPEGSPVDRVVIGVFDADGIPAPDCLDVVAAPHLLGDPSVDAVQIEVRMRNRDERHPRPDAGRVRNLLARTLVRMQDIEFRAAVPAIQAARTFTGTVSLGGNGQFVTLDALRALDDDPDRGGPWRNSLLDDYELALHLALAGRRTACTRDTWVEQEALWDEGRLLVQRTRWSQGTMQCARHLPAAWRSRRLSTPAVAEISYSLLQPWLQLFVSAVCPVLLILAVGQMTDRAASTGQPVQWWLIAGYALLAVVQFGMWGPLYRAKCEPSQGLWRSVGWGFAYTAYVWCYSLATWRALARHLRGRGSWAKTRRNAEAALPSQASAVPLEDAKSR</sequence>
<organism evidence="8 9">
    <name type="scientific">Streptomyces parvus</name>
    <dbReference type="NCBI Taxonomy" id="66428"/>
    <lineage>
        <taxon>Bacteria</taxon>
        <taxon>Bacillati</taxon>
        <taxon>Actinomycetota</taxon>
        <taxon>Actinomycetes</taxon>
        <taxon>Kitasatosporales</taxon>
        <taxon>Streptomycetaceae</taxon>
        <taxon>Streptomyces</taxon>
    </lineage>
</organism>
<protein>
    <submittedName>
        <fullName evidence="8">Glycosyltransferase</fullName>
    </submittedName>
</protein>
<dbReference type="PANTHER" id="PTHR43867">
    <property type="entry name" value="CELLULOSE SYNTHASE CATALYTIC SUBUNIT A [UDP-FORMING]"/>
    <property type="match status" value="1"/>
</dbReference>
<evidence type="ECO:0000256" key="4">
    <source>
        <dbReference type="ARBA" id="ARBA00022692"/>
    </source>
</evidence>
<dbReference type="AlphaFoldDB" id="A0A5D4JKY4"/>
<keyword evidence="6 7" id="KW-0472">Membrane</keyword>
<evidence type="ECO:0000256" key="6">
    <source>
        <dbReference type="ARBA" id="ARBA00023136"/>
    </source>
</evidence>
<evidence type="ECO:0000256" key="3">
    <source>
        <dbReference type="ARBA" id="ARBA00022679"/>
    </source>
</evidence>
<accession>A0A5D4JKY4</accession>
<dbReference type="Gene3D" id="3.90.550.10">
    <property type="entry name" value="Spore Coat Polysaccharide Biosynthesis Protein SpsA, Chain A"/>
    <property type="match status" value="1"/>
</dbReference>
<evidence type="ECO:0000256" key="2">
    <source>
        <dbReference type="ARBA" id="ARBA00022676"/>
    </source>
</evidence>
<dbReference type="Proteomes" id="UP000323242">
    <property type="component" value="Unassembled WGS sequence"/>
</dbReference>
<dbReference type="SUPFAM" id="SSF53448">
    <property type="entry name" value="Nucleotide-diphospho-sugar transferases"/>
    <property type="match status" value="1"/>
</dbReference>
<comment type="subcellular location">
    <subcellularLocation>
        <location evidence="1">Membrane</location>
        <topology evidence="1">Multi-pass membrane protein</topology>
    </subcellularLocation>
</comment>
<dbReference type="GO" id="GO:0016758">
    <property type="term" value="F:hexosyltransferase activity"/>
    <property type="evidence" value="ECO:0007669"/>
    <property type="project" value="TreeGrafter"/>
</dbReference>
<feature type="transmembrane region" description="Helical" evidence="7">
    <location>
        <begin position="410"/>
        <end position="428"/>
    </location>
</feature>
<evidence type="ECO:0000256" key="7">
    <source>
        <dbReference type="SAM" id="Phobius"/>
    </source>
</evidence>
<dbReference type="GO" id="GO:0005886">
    <property type="term" value="C:plasma membrane"/>
    <property type="evidence" value="ECO:0007669"/>
    <property type="project" value="TreeGrafter"/>
</dbReference>
<keyword evidence="3 8" id="KW-0808">Transferase</keyword>
<comment type="caution">
    <text evidence="8">The sequence shown here is derived from an EMBL/GenBank/DDBJ whole genome shotgun (WGS) entry which is preliminary data.</text>
</comment>
<feature type="transmembrane region" description="Helical" evidence="7">
    <location>
        <begin position="339"/>
        <end position="360"/>
    </location>
</feature>
<dbReference type="EMBL" id="VSZQ01000036">
    <property type="protein sequence ID" value="TYR64880.1"/>
    <property type="molecule type" value="Genomic_DNA"/>
</dbReference>
<evidence type="ECO:0000313" key="9">
    <source>
        <dbReference type="Proteomes" id="UP000323242"/>
    </source>
</evidence>
<keyword evidence="4 7" id="KW-0812">Transmembrane</keyword>
<proteinExistence type="predicted"/>
<dbReference type="InterPro" id="IPR029044">
    <property type="entry name" value="Nucleotide-diphossugar_trans"/>
</dbReference>
<dbReference type="RefSeq" id="WP_148902062.1">
    <property type="nucleotide sequence ID" value="NZ_VSZQ01000036.1"/>
</dbReference>
<dbReference type="Pfam" id="PF13641">
    <property type="entry name" value="Glyco_tranf_2_3"/>
    <property type="match status" value="1"/>
</dbReference>
<evidence type="ECO:0000256" key="5">
    <source>
        <dbReference type="ARBA" id="ARBA00022989"/>
    </source>
</evidence>
<evidence type="ECO:0000313" key="8">
    <source>
        <dbReference type="EMBL" id="TYR64880.1"/>
    </source>
</evidence>